<organism evidence="3 4">
    <name type="scientific">Chenopodium quinoa</name>
    <name type="common">Quinoa</name>
    <dbReference type="NCBI Taxonomy" id="63459"/>
    <lineage>
        <taxon>Eukaryota</taxon>
        <taxon>Viridiplantae</taxon>
        <taxon>Streptophyta</taxon>
        <taxon>Embryophyta</taxon>
        <taxon>Tracheophyta</taxon>
        <taxon>Spermatophyta</taxon>
        <taxon>Magnoliopsida</taxon>
        <taxon>eudicotyledons</taxon>
        <taxon>Gunneridae</taxon>
        <taxon>Pentapetalae</taxon>
        <taxon>Caryophyllales</taxon>
        <taxon>Chenopodiaceae</taxon>
        <taxon>Chenopodioideae</taxon>
        <taxon>Atripliceae</taxon>
        <taxon>Chenopodium</taxon>
    </lineage>
</organism>
<keyword evidence="1" id="KW-0479">Metal-binding</keyword>
<keyword evidence="1" id="KW-0863">Zinc-finger</keyword>
<reference evidence="3" key="1">
    <citation type="journal article" date="2017" name="Nature">
        <title>The genome of Chenopodium quinoa.</title>
        <authorList>
            <person name="Jarvis D.E."/>
            <person name="Ho Y.S."/>
            <person name="Lightfoot D.J."/>
            <person name="Schmoeckel S.M."/>
            <person name="Li B."/>
            <person name="Borm T.J.A."/>
            <person name="Ohyanagi H."/>
            <person name="Mineta K."/>
            <person name="Michell C.T."/>
            <person name="Saber N."/>
            <person name="Kharbatia N.M."/>
            <person name="Rupper R.R."/>
            <person name="Sharp A.R."/>
            <person name="Dally N."/>
            <person name="Boughton B.A."/>
            <person name="Woo Y.H."/>
            <person name="Gao G."/>
            <person name="Schijlen E.G.W.M."/>
            <person name="Guo X."/>
            <person name="Momin A.A."/>
            <person name="Negrao S."/>
            <person name="Al-Babili S."/>
            <person name="Gehring C."/>
            <person name="Roessner U."/>
            <person name="Jung C."/>
            <person name="Murphy K."/>
            <person name="Arold S.T."/>
            <person name="Gojobori T."/>
            <person name="van der Linden C.G."/>
            <person name="van Loo E.N."/>
            <person name="Jellen E.N."/>
            <person name="Maughan P.J."/>
            <person name="Tester M."/>
        </authorList>
    </citation>
    <scope>NUCLEOTIDE SEQUENCE [LARGE SCALE GENOMIC DNA]</scope>
    <source>
        <strain evidence="3">cv. PI 614886</strain>
    </source>
</reference>
<evidence type="ECO:0000313" key="3">
    <source>
        <dbReference type="EnsemblPlants" id="AUR62036218-RA:cds"/>
    </source>
</evidence>
<dbReference type="OMA" id="CERFLWL"/>
<dbReference type="InterPro" id="IPR025558">
    <property type="entry name" value="DUF4283"/>
</dbReference>
<dbReference type="PANTHER" id="PTHR31286">
    <property type="entry name" value="GLYCINE-RICH CELL WALL STRUCTURAL PROTEIN 1.8-LIKE"/>
    <property type="match status" value="1"/>
</dbReference>
<dbReference type="Pfam" id="PF13966">
    <property type="entry name" value="zf-RVT"/>
    <property type="match status" value="1"/>
</dbReference>
<evidence type="ECO:0000313" key="4">
    <source>
        <dbReference type="Proteomes" id="UP000596660"/>
    </source>
</evidence>
<dbReference type="GO" id="GO:0008270">
    <property type="term" value="F:zinc ion binding"/>
    <property type="evidence" value="ECO:0007669"/>
    <property type="project" value="UniProtKB-KW"/>
</dbReference>
<dbReference type="AlphaFoldDB" id="A0A803MW53"/>
<evidence type="ECO:0000259" key="2">
    <source>
        <dbReference type="PROSITE" id="PS50158"/>
    </source>
</evidence>
<dbReference type="InterPro" id="IPR025836">
    <property type="entry name" value="Zn_knuckle_CX2CX4HX4C"/>
</dbReference>
<dbReference type="PANTHER" id="PTHR31286:SF167">
    <property type="entry name" value="OS09G0268800 PROTEIN"/>
    <property type="match status" value="1"/>
</dbReference>
<dbReference type="EnsemblPlants" id="AUR62036218-RA">
    <property type="protein sequence ID" value="AUR62036218-RA:cds"/>
    <property type="gene ID" value="AUR62036218"/>
</dbReference>
<dbReference type="Pfam" id="PF14392">
    <property type="entry name" value="zf-CCHC_4"/>
    <property type="match status" value="1"/>
</dbReference>
<proteinExistence type="predicted"/>
<dbReference type="GO" id="GO:0003676">
    <property type="term" value="F:nucleic acid binding"/>
    <property type="evidence" value="ECO:0007669"/>
    <property type="project" value="InterPro"/>
</dbReference>
<keyword evidence="4" id="KW-1185">Reference proteome</keyword>
<keyword evidence="1" id="KW-0862">Zinc</keyword>
<dbReference type="PROSITE" id="PS50158">
    <property type="entry name" value="ZF_CCHC"/>
    <property type="match status" value="1"/>
</dbReference>
<dbReference type="Gramene" id="AUR62036218-RA">
    <property type="protein sequence ID" value="AUR62036218-RA:cds"/>
    <property type="gene ID" value="AUR62036218"/>
</dbReference>
<dbReference type="InterPro" id="IPR036875">
    <property type="entry name" value="Znf_CCHC_sf"/>
</dbReference>
<dbReference type="InterPro" id="IPR040256">
    <property type="entry name" value="At4g02000-like"/>
</dbReference>
<dbReference type="InterPro" id="IPR001878">
    <property type="entry name" value="Znf_CCHC"/>
</dbReference>
<dbReference type="InterPro" id="IPR026960">
    <property type="entry name" value="RVT-Znf"/>
</dbReference>
<feature type="domain" description="CCHC-type" evidence="2">
    <location>
        <begin position="209"/>
        <end position="224"/>
    </location>
</feature>
<dbReference type="Proteomes" id="UP000596660">
    <property type="component" value="Unplaced"/>
</dbReference>
<evidence type="ECO:0000256" key="1">
    <source>
        <dbReference type="PROSITE-ProRule" id="PRU00047"/>
    </source>
</evidence>
<accession>A0A803MW53</accession>
<reference evidence="3" key="2">
    <citation type="submission" date="2021-03" db="UniProtKB">
        <authorList>
            <consortium name="EnsemblPlants"/>
        </authorList>
    </citation>
    <scope>IDENTIFICATION</scope>
</reference>
<protein>
    <recommendedName>
        <fullName evidence="2">CCHC-type domain-containing protein</fullName>
    </recommendedName>
</protein>
<name>A0A803MW53_CHEQI</name>
<sequence length="698" mass="79731">MDESLMKDWERLKLTDEENVIFGQSDVSLTEEMSNTKISLSLVGKLLTKKSFNVEAMKRVLKTLWRIDDNVAIRGVNTNIFVFQFFNIDDRKKVLEGRPWVFDNQILLLKEMCATEQPSEVSFDACPFWIRLLDVPFGMRSSRVAHEIGNCIGECIDVDESDPLCWDEFMRVKVMVNINKPLRRGMKIAVEDGCAKWIGFKYERLGDFCYYCGRIGHTDKDCEQKDGGSDVSLIVFQYGPFLTASPYRSKVSEIDREHGRRWLERLNSRGRLQRSDYNDPKAIKLGPPSAARKLLFSSPVTPKVSPPLPRSIALRTVDCNGDGKLSDHALIVLTTENHTAGFGGHTGFKFEALWLSNEECGEVVGQGWRDSVGCSMASRVAICSEKLASWAALTFGLVKKRIKKGEKRLSELKRGAMDAAKLEMCNSLSNELDELYKLEESYWHARARDDNGDWFENQVDIERLIEAYFARIFATSAPMGIPEALEGIEEVVSEEMNDINSSVCVPTPLENSDMGLRVSDLIDHETMSWRQEVLADNFNMAEQTQIQSIPLSFRCVKDRMFWWPARCGKYSVKSGYWLAKHGPATIQRQPQDEIWRIIWSMKIPPKLAHFLWRACKGFLVVRERLALIEQAPDSSFCERFLWLASKTTSNELRSIATLTWAAWWCRNKVVFEHEDLCPISIASNLAKSVQEYADYAKK</sequence>
<dbReference type="SUPFAM" id="SSF57756">
    <property type="entry name" value="Retrovirus zinc finger-like domains"/>
    <property type="match status" value="1"/>
</dbReference>
<dbReference type="Pfam" id="PF14111">
    <property type="entry name" value="DUF4283"/>
    <property type="match status" value="1"/>
</dbReference>